<evidence type="ECO:0000256" key="7">
    <source>
        <dbReference type="RuleBase" id="RU361154"/>
    </source>
</evidence>
<dbReference type="PRINTS" id="PR00132">
    <property type="entry name" value="GLHYDRLASE2"/>
</dbReference>
<dbReference type="EC" id="3.2.1.23" evidence="3"/>
<sequence length="1025" mass="116124">MLIINPFLFPREEAMAVSFPGFLPDWTNLNVIHNNTLPPRAHFYSYGSEDAALSFDREKSEYHSLNGTWKFHYDQSPFEAPNWATADVSSWEDLAVPSHWQLNGYGHPHYTNIEYPFPVTPPNVSYVNPTGSYWREFTVPEDWSGEQIRLRYEGVDSAFHVWVNGQEVGYSQGSRNPSEFDITDYLSASGKKNTLATRVYQWSDASYIEDQDMWWLSGIFRDVYLIPFPKSSIVDFDVFPEVDDSFKSGTLTANFTIQGEEGDVKVKLLSPSGKVVNEATVSSSEKYVKKISGDEFELWSAETPNLYTLLLTFGGRTISQKTGFRRVEISGSNFHVNGKPITLYGVNRHEHHHLTGRTVAYEDMRRDLIFMKRSNINAIRTSHYPHHPSFFDVADELGFYIIAEADLECHGFQITGDGLQVSSNPDWEEAYLDRAIQLVERYKNHVGIIIWSLGNECGYGTNHAAMAKWIRQRDSTRIIHYEQDYDAETADMYSRMYKSLDEIRDLIGNNTDKPFILCEFAHAMGNGPGGLKDYIELFRTEPLVQGGFVWEFNNHGILKKEDNASYYAYGGDFGDTPNDGDFIMDGLVLSDHTPMPSMGEYAKNIQPVTMNLTADSTQLVITNHYDFIDLSGLRPKWHLVQDGKKRTESQELKLPTIPAGESRKVDLPLKKADLSKESWIIVEFLLDEDKVWAKKGHVIAWDQAYLAGPSASPSQRRSNSVARKVDGGIKLSQPKQTRLEVQSGTSTFGFDLLRGNVTWNVDGTEIFQRGPELSLYRAQTQNDKANAGDGPKWDAAYVNLVHTQVRGVTWQQADNGDVKVHYKVWVAPKVWDWGAQADLIYTISADDKAPLRLQVNGEFSGDNTPTVLPRIGLMAVLPQTFNEVSWFGRGPGESYPDSKQACRMGEYQSSVDDLFTYYDYPQENGNREDLRWVQIGNKEKGVTLDARRSDSQGEKSAFSFTARRYMPQDLDSATHPHDLKPLDMTVLHLDYANNGLGSATVGPTAFEPYKCYAEPFDFTFDFSIV</sequence>
<dbReference type="GO" id="GO:0004565">
    <property type="term" value="F:beta-galactosidase activity"/>
    <property type="evidence" value="ECO:0007669"/>
    <property type="project" value="UniProtKB-EC"/>
</dbReference>
<evidence type="ECO:0000256" key="6">
    <source>
        <dbReference type="ARBA" id="ARBA00032230"/>
    </source>
</evidence>
<dbReference type="Pfam" id="PF02836">
    <property type="entry name" value="Glyco_hydro_2_C"/>
    <property type="match status" value="1"/>
</dbReference>
<evidence type="ECO:0000256" key="1">
    <source>
        <dbReference type="ARBA" id="ARBA00001412"/>
    </source>
</evidence>
<dbReference type="Proteomes" id="UP000191500">
    <property type="component" value="Unassembled WGS sequence"/>
</dbReference>
<dbReference type="GO" id="GO:0005990">
    <property type="term" value="P:lactose catabolic process"/>
    <property type="evidence" value="ECO:0007669"/>
    <property type="project" value="TreeGrafter"/>
</dbReference>
<reference evidence="10" key="1">
    <citation type="journal article" date="2017" name="Nat. Microbiol.">
        <title>Global analysis of biosynthetic gene clusters reveals vast potential of secondary metabolite production in Penicillium species.</title>
        <authorList>
            <person name="Nielsen J.C."/>
            <person name="Grijseels S."/>
            <person name="Prigent S."/>
            <person name="Ji B."/>
            <person name="Dainat J."/>
            <person name="Nielsen K.F."/>
            <person name="Frisvad J.C."/>
            <person name="Workman M."/>
            <person name="Nielsen J."/>
        </authorList>
    </citation>
    <scope>NUCLEOTIDE SEQUENCE [LARGE SCALE GENOMIC DNA]</scope>
    <source>
        <strain evidence="10">IBT 31321</strain>
    </source>
</reference>
<dbReference type="Gene3D" id="2.60.40.10">
    <property type="entry name" value="Immunoglobulins"/>
    <property type="match status" value="2"/>
</dbReference>
<dbReference type="InterPro" id="IPR008979">
    <property type="entry name" value="Galactose-bd-like_sf"/>
</dbReference>
<dbReference type="InterPro" id="IPR004199">
    <property type="entry name" value="B-gal_small/dom_5"/>
</dbReference>
<dbReference type="SUPFAM" id="SSF49785">
    <property type="entry name" value="Galactose-binding domain-like"/>
    <property type="match status" value="1"/>
</dbReference>
<dbReference type="EMBL" id="MDDG01000006">
    <property type="protein sequence ID" value="OQE39916.1"/>
    <property type="molecule type" value="Genomic_DNA"/>
</dbReference>
<dbReference type="SMART" id="SM01038">
    <property type="entry name" value="Bgal_small_N"/>
    <property type="match status" value="1"/>
</dbReference>
<dbReference type="SUPFAM" id="SSF74650">
    <property type="entry name" value="Galactose mutarotase-like"/>
    <property type="match status" value="1"/>
</dbReference>
<evidence type="ECO:0000256" key="4">
    <source>
        <dbReference type="ARBA" id="ARBA00022801"/>
    </source>
</evidence>
<dbReference type="InterPro" id="IPR023230">
    <property type="entry name" value="Glyco_hydro_2_CS"/>
</dbReference>
<dbReference type="InterPro" id="IPR011013">
    <property type="entry name" value="Gal_mutarotase_sf_dom"/>
</dbReference>
<dbReference type="Pfam" id="PF02929">
    <property type="entry name" value="Bgal_small_N"/>
    <property type="match status" value="1"/>
</dbReference>
<dbReference type="Gene3D" id="2.60.120.260">
    <property type="entry name" value="Galactose-binding domain-like"/>
    <property type="match status" value="1"/>
</dbReference>
<organism evidence="9 10">
    <name type="scientific">Penicillium coprophilum</name>
    <dbReference type="NCBI Taxonomy" id="36646"/>
    <lineage>
        <taxon>Eukaryota</taxon>
        <taxon>Fungi</taxon>
        <taxon>Dikarya</taxon>
        <taxon>Ascomycota</taxon>
        <taxon>Pezizomycotina</taxon>
        <taxon>Eurotiomycetes</taxon>
        <taxon>Eurotiomycetidae</taxon>
        <taxon>Eurotiales</taxon>
        <taxon>Aspergillaceae</taxon>
        <taxon>Penicillium</taxon>
    </lineage>
</organism>
<keyword evidence="4 7" id="KW-0378">Hydrolase</keyword>
<dbReference type="GO" id="GO:0009341">
    <property type="term" value="C:beta-galactosidase complex"/>
    <property type="evidence" value="ECO:0007669"/>
    <property type="project" value="InterPro"/>
</dbReference>
<dbReference type="InterPro" id="IPR006103">
    <property type="entry name" value="Glyco_hydro_2_cat"/>
</dbReference>
<dbReference type="SUPFAM" id="SSF51445">
    <property type="entry name" value="(Trans)glycosidases"/>
    <property type="match status" value="1"/>
</dbReference>
<dbReference type="AlphaFoldDB" id="A0A1V6UNA9"/>
<dbReference type="Pfam" id="PF00703">
    <property type="entry name" value="Glyco_hydro_2"/>
    <property type="match status" value="1"/>
</dbReference>
<feature type="domain" description="Beta galactosidase small chain/" evidence="8">
    <location>
        <begin position="740"/>
        <end position="1023"/>
    </location>
</feature>
<dbReference type="STRING" id="36646.A0A1V6UNA9"/>
<dbReference type="PANTHER" id="PTHR46323">
    <property type="entry name" value="BETA-GALACTOSIDASE"/>
    <property type="match status" value="1"/>
</dbReference>
<dbReference type="FunFam" id="3.20.20.80:FF:000018">
    <property type="entry name" value="Beta-galactosidase"/>
    <property type="match status" value="1"/>
</dbReference>
<proteinExistence type="inferred from homology"/>
<dbReference type="Gene3D" id="3.20.20.80">
    <property type="entry name" value="Glycosidases"/>
    <property type="match status" value="1"/>
</dbReference>
<keyword evidence="5 7" id="KW-0326">Glycosidase</keyword>
<dbReference type="UniPathway" id="UPA00280"/>
<dbReference type="InterPro" id="IPR050347">
    <property type="entry name" value="Bact_Beta-galactosidase"/>
</dbReference>
<dbReference type="InterPro" id="IPR006104">
    <property type="entry name" value="Glyco_hydro_2_N"/>
</dbReference>
<evidence type="ECO:0000259" key="8">
    <source>
        <dbReference type="SMART" id="SM01038"/>
    </source>
</evidence>
<dbReference type="InterPro" id="IPR006101">
    <property type="entry name" value="Glyco_hydro_2"/>
</dbReference>
<name>A0A1V6UNA9_9EURO</name>
<evidence type="ECO:0000313" key="10">
    <source>
        <dbReference type="Proteomes" id="UP000191500"/>
    </source>
</evidence>
<dbReference type="GO" id="GO:0030246">
    <property type="term" value="F:carbohydrate binding"/>
    <property type="evidence" value="ECO:0007669"/>
    <property type="project" value="InterPro"/>
</dbReference>
<dbReference type="Pfam" id="PF16353">
    <property type="entry name" value="LacZ_4"/>
    <property type="match status" value="1"/>
</dbReference>
<dbReference type="Gene3D" id="2.70.98.10">
    <property type="match status" value="1"/>
</dbReference>
<comment type="similarity">
    <text evidence="2 7">Belongs to the glycosyl hydrolase 2 family.</text>
</comment>
<dbReference type="PROSITE" id="PS00719">
    <property type="entry name" value="GLYCOSYL_HYDROL_F2_1"/>
    <property type="match status" value="1"/>
</dbReference>
<comment type="catalytic activity">
    <reaction evidence="1">
        <text>Hydrolysis of terminal non-reducing beta-D-galactose residues in beta-D-galactosides.</text>
        <dbReference type="EC" id="3.2.1.23"/>
    </reaction>
</comment>
<dbReference type="PANTHER" id="PTHR46323:SF2">
    <property type="entry name" value="BETA-GALACTOSIDASE"/>
    <property type="match status" value="1"/>
</dbReference>
<dbReference type="InterPro" id="IPR014718">
    <property type="entry name" value="GH-type_carb-bd"/>
</dbReference>
<dbReference type="InterPro" id="IPR036156">
    <property type="entry name" value="Beta-gal/glucu_dom_sf"/>
</dbReference>
<gene>
    <name evidence="9" type="ORF">PENCOP_c006G05528</name>
</gene>
<evidence type="ECO:0000256" key="2">
    <source>
        <dbReference type="ARBA" id="ARBA00007401"/>
    </source>
</evidence>
<accession>A0A1V6UNA9</accession>
<protein>
    <recommendedName>
        <fullName evidence="3">beta-galactosidase</fullName>
        <ecNumber evidence="3">3.2.1.23</ecNumber>
    </recommendedName>
    <alternativeName>
        <fullName evidence="6">Lactase</fullName>
    </alternativeName>
</protein>
<evidence type="ECO:0000256" key="5">
    <source>
        <dbReference type="ARBA" id="ARBA00023295"/>
    </source>
</evidence>
<dbReference type="Pfam" id="PF02837">
    <property type="entry name" value="Glyco_hydro_2_N"/>
    <property type="match status" value="1"/>
</dbReference>
<comment type="caution">
    <text evidence="9">The sequence shown here is derived from an EMBL/GenBank/DDBJ whole genome shotgun (WGS) entry which is preliminary data.</text>
</comment>
<keyword evidence="10" id="KW-1185">Reference proteome</keyword>
<dbReference type="InterPro" id="IPR017853">
    <property type="entry name" value="GH"/>
</dbReference>
<dbReference type="InterPro" id="IPR013783">
    <property type="entry name" value="Ig-like_fold"/>
</dbReference>
<dbReference type="InterPro" id="IPR006102">
    <property type="entry name" value="Ig-like_GH2"/>
</dbReference>
<evidence type="ECO:0000313" key="9">
    <source>
        <dbReference type="EMBL" id="OQE39916.1"/>
    </source>
</evidence>
<dbReference type="InterPro" id="IPR032312">
    <property type="entry name" value="LacZ_4"/>
</dbReference>
<evidence type="ECO:0000256" key="3">
    <source>
        <dbReference type="ARBA" id="ARBA00012756"/>
    </source>
</evidence>
<dbReference type="SUPFAM" id="SSF49303">
    <property type="entry name" value="beta-Galactosidase/glucuronidase domain"/>
    <property type="match status" value="2"/>
</dbReference>